<dbReference type="Proteomes" id="UP000251692">
    <property type="component" value="Unassembled WGS sequence"/>
</dbReference>
<dbReference type="InterPro" id="IPR036163">
    <property type="entry name" value="HMA_dom_sf"/>
</dbReference>
<dbReference type="RefSeq" id="WP_112306482.1">
    <property type="nucleotide sequence ID" value="NZ_QMDV01000004.1"/>
</dbReference>
<comment type="caution">
    <text evidence="2">The sequence shown here is derived from an EMBL/GenBank/DDBJ whole genome shotgun (WGS) entry which is preliminary data.</text>
</comment>
<evidence type="ECO:0000259" key="1">
    <source>
        <dbReference type="PROSITE" id="PS50846"/>
    </source>
</evidence>
<dbReference type="InterPro" id="IPR006121">
    <property type="entry name" value="HMA_dom"/>
</dbReference>
<dbReference type="OrthoDB" id="677920at2"/>
<protein>
    <recommendedName>
        <fullName evidence="1">HMA domain-containing protein</fullName>
    </recommendedName>
</protein>
<dbReference type="AlphaFoldDB" id="A0A364RBY5"/>
<dbReference type="Pfam" id="PF00403">
    <property type="entry name" value="HMA"/>
    <property type="match status" value="1"/>
</dbReference>
<dbReference type="PROSITE" id="PS50846">
    <property type="entry name" value="HMA_2"/>
    <property type="match status" value="1"/>
</dbReference>
<gene>
    <name evidence="2" type="ORF">DP923_13985</name>
</gene>
<reference evidence="2 3" key="2">
    <citation type="submission" date="2018-07" db="EMBL/GenBank/DDBJ databases">
        <title>Pontibacter sp. 2b14 genomic sequence and assembly.</title>
        <authorList>
            <person name="Du Z.-J."/>
        </authorList>
    </citation>
    <scope>NUCLEOTIDE SEQUENCE [LARGE SCALE GENOMIC DNA]</scope>
    <source>
        <strain evidence="2 3">2b14</strain>
    </source>
</reference>
<dbReference type="Gene3D" id="3.30.70.100">
    <property type="match status" value="1"/>
</dbReference>
<reference evidence="2 3" key="1">
    <citation type="submission" date="2018-06" db="EMBL/GenBank/DDBJ databases">
        <authorList>
            <person name="Liu Z.-W."/>
        </authorList>
    </citation>
    <scope>NUCLEOTIDE SEQUENCE [LARGE SCALE GENOMIC DNA]</scope>
    <source>
        <strain evidence="2 3">2b14</strain>
    </source>
</reference>
<dbReference type="EMBL" id="QMDV01000004">
    <property type="protein sequence ID" value="RAU81803.1"/>
    <property type="molecule type" value="Genomic_DNA"/>
</dbReference>
<accession>A0A364RBY5</accession>
<sequence length="69" mass="7496">MKDLKFKTNINCGGCIEKVTPVLDNTQGIAEWAVDTAVKEKILTVKTDSLSENEVIAVVEKAGFKAQTL</sequence>
<feature type="domain" description="HMA" evidence="1">
    <location>
        <begin position="1"/>
        <end position="67"/>
    </location>
</feature>
<keyword evidence="3" id="KW-1185">Reference proteome</keyword>
<dbReference type="GO" id="GO:0046872">
    <property type="term" value="F:metal ion binding"/>
    <property type="evidence" value="ECO:0007669"/>
    <property type="project" value="InterPro"/>
</dbReference>
<organism evidence="2 3">
    <name type="scientific">Pontibacter arcticus</name>
    <dbReference type="NCBI Taxonomy" id="2080288"/>
    <lineage>
        <taxon>Bacteria</taxon>
        <taxon>Pseudomonadati</taxon>
        <taxon>Bacteroidota</taxon>
        <taxon>Cytophagia</taxon>
        <taxon>Cytophagales</taxon>
        <taxon>Hymenobacteraceae</taxon>
        <taxon>Pontibacter</taxon>
    </lineage>
</organism>
<evidence type="ECO:0000313" key="3">
    <source>
        <dbReference type="Proteomes" id="UP000251692"/>
    </source>
</evidence>
<dbReference type="CDD" id="cd00371">
    <property type="entry name" value="HMA"/>
    <property type="match status" value="1"/>
</dbReference>
<evidence type="ECO:0000313" key="2">
    <source>
        <dbReference type="EMBL" id="RAU81803.1"/>
    </source>
</evidence>
<dbReference type="SUPFAM" id="SSF55008">
    <property type="entry name" value="HMA, heavy metal-associated domain"/>
    <property type="match status" value="1"/>
</dbReference>
<name>A0A364RBY5_9BACT</name>
<proteinExistence type="predicted"/>